<evidence type="ECO:0000313" key="4">
    <source>
        <dbReference type="EMBL" id="GHO88445.1"/>
    </source>
</evidence>
<dbReference type="RefSeq" id="WP_201366030.1">
    <property type="nucleotide sequence ID" value="NZ_BNJJ01000024.1"/>
</dbReference>
<keyword evidence="3" id="KW-0175">Coiled coil</keyword>
<keyword evidence="5" id="KW-1185">Reference proteome</keyword>
<comment type="caution">
    <text evidence="4">The sequence shown here is derived from an EMBL/GenBank/DDBJ whole genome shotgun (WGS) entry which is preliminary data.</text>
</comment>
<accession>A0ABQ3VRC8</accession>
<evidence type="ECO:0000256" key="2">
    <source>
        <dbReference type="ARBA" id="ARBA00023002"/>
    </source>
</evidence>
<dbReference type="PRINTS" id="PR00081">
    <property type="entry name" value="GDHRDH"/>
</dbReference>
<dbReference type="InterPro" id="IPR051019">
    <property type="entry name" value="VLCFA-Steroid_DH"/>
</dbReference>
<dbReference type="PANTHER" id="PTHR43899">
    <property type="entry name" value="RH59310P"/>
    <property type="match status" value="1"/>
</dbReference>
<dbReference type="InterPro" id="IPR002347">
    <property type="entry name" value="SDR_fam"/>
</dbReference>
<dbReference type="EMBL" id="BNJJ01000024">
    <property type="protein sequence ID" value="GHO88445.1"/>
    <property type="molecule type" value="Genomic_DNA"/>
</dbReference>
<feature type="coiled-coil region" evidence="3">
    <location>
        <begin position="39"/>
        <end position="66"/>
    </location>
</feature>
<protein>
    <submittedName>
        <fullName evidence="4">Short-chain dehydrogenase</fullName>
    </submittedName>
</protein>
<dbReference type="PANTHER" id="PTHR43899:SF13">
    <property type="entry name" value="RH59310P"/>
    <property type="match status" value="1"/>
</dbReference>
<dbReference type="Proteomes" id="UP000635565">
    <property type="component" value="Unassembled WGS sequence"/>
</dbReference>
<proteinExistence type="inferred from homology"/>
<reference evidence="4 5" key="1">
    <citation type="journal article" date="2021" name="Int. J. Syst. Evol. Microbiol.">
        <title>Reticulibacter mediterranei gen. nov., sp. nov., within the new family Reticulibacteraceae fam. nov., and Ktedonospora formicarum gen. nov., sp. nov., Ktedonobacter robiniae sp. nov., Dictyobacter formicarum sp. nov. and Dictyobacter arantiisoli sp. nov., belonging to the class Ktedonobacteria.</title>
        <authorList>
            <person name="Yabe S."/>
            <person name="Zheng Y."/>
            <person name="Wang C.M."/>
            <person name="Sakai Y."/>
            <person name="Abe K."/>
            <person name="Yokota A."/>
            <person name="Donadio S."/>
            <person name="Cavaletti L."/>
            <person name="Monciardini P."/>
        </authorList>
    </citation>
    <scope>NUCLEOTIDE SEQUENCE [LARGE SCALE GENOMIC DNA]</scope>
    <source>
        <strain evidence="4 5">SOSP1-9</strain>
    </source>
</reference>
<evidence type="ECO:0000313" key="5">
    <source>
        <dbReference type="Proteomes" id="UP000635565"/>
    </source>
</evidence>
<name>A0ABQ3VRC8_9CHLR</name>
<evidence type="ECO:0000256" key="1">
    <source>
        <dbReference type="ARBA" id="ARBA00006484"/>
    </source>
</evidence>
<dbReference type="InterPro" id="IPR036291">
    <property type="entry name" value="NAD(P)-bd_dom_sf"/>
</dbReference>
<dbReference type="Pfam" id="PF00106">
    <property type="entry name" value="adh_short"/>
    <property type="match status" value="1"/>
</dbReference>
<keyword evidence="2" id="KW-0560">Oxidoreductase</keyword>
<gene>
    <name evidence="4" type="ORF">KSZ_64510</name>
</gene>
<sequence length="285" mass="30746">MPTTVAFHQRYGQWALVTGAASGLGKEFTNQLAARQLNVVAVDIQLDKLQEQVSSLQQQYGVQARALVTDLADPAFLEQVQRETAELEIGLVANVAGLSSVGPLLDVPLETLQRQIAINCYAPLTLSHHFGRLMRDRGRGGIIFFSSASALQGTALVTNYAATKAYNLILAEGLWDELRGSGVDVLGFAPGATNTPGFHHAQPRYTAIPMPYMEAAPTVAEAIAALGRTPSHIAGRGNRAAAFLTTRILPRKQAIKLFGDNMRKLYPHHAQHAPGKHAAPEKLEK</sequence>
<dbReference type="Gene3D" id="3.40.50.720">
    <property type="entry name" value="NAD(P)-binding Rossmann-like Domain"/>
    <property type="match status" value="1"/>
</dbReference>
<evidence type="ECO:0000256" key="3">
    <source>
        <dbReference type="SAM" id="Coils"/>
    </source>
</evidence>
<dbReference type="SUPFAM" id="SSF51735">
    <property type="entry name" value="NAD(P)-binding Rossmann-fold domains"/>
    <property type="match status" value="1"/>
</dbReference>
<comment type="similarity">
    <text evidence="1">Belongs to the short-chain dehydrogenases/reductases (SDR) family.</text>
</comment>
<organism evidence="4 5">
    <name type="scientific">Dictyobacter formicarum</name>
    <dbReference type="NCBI Taxonomy" id="2778368"/>
    <lineage>
        <taxon>Bacteria</taxon>
        <taxon>Bacillati</taxon>
        <taxon>Chloroflexota</taxon>
        <taxon>Ktedonobacteria</taxon>
        <taxon>Ktedonobacterales</taxon>
        <taxon>Dictyobacteraceae</taxon>
        <taxon>Dictyobacter</taxon>
    </lineage>
</organism>